<keyword evidence="4 5" id="KW-0687">Ribonucleoprotein</keyword>
<feature type="region of interest" description="Disordered" evidence="6">
    <location>
        <begin position="179"/>
        <end position="208"/>
    </location>
</feature>
<accession>A0A8J3DYT7</accession>
<comment type="function">
    <text evidence="5">This is one of the proteins that binds to the 5S RNA in the ribosome where it forms part of the central protuberance.</text>
</comment>
<dbReference type="InterPro" id="IPR037121">
    <property type="entry name" value="Ribosomal_bL25_C"/>
</dbReference>
<evidence type="ECO:0000259" key="7">
    <source>
        <dbReference type="Pfam" id="PF01386"/>
    </source>
</evidence>
<evidence type="ECO:0000256" key="1">
    <source>
        <dbReference type="ARBA" id="ARBA00022730"/>
    </source>
</evidence>
<dbReference type="GO" id="GO:0003735">
    <property type="term" value="F:structural constituent of ribosome"/>
    <property type="evidence" value="ECO:0007669"/>
    <property type="project" value="InterPro"/>
</dbReference>
<keyword evidence="1 5" id="KW-0699">rRNA-binding</keyword>
<reference evidence="9" key="2">
    <citation type="submission" date="2020-09" db="EMBL/GenBank/DDBJ databases">
        <authorList>
            <person name="Sun Q."/>
            <person name="Zhou Y."/>
        </authorList>
    </citation>
    <scope>NUCLEOTIDE SEQUENCE</scope>
    <source>
        <strain evidence="9">CGMCC 1.15371</strain>
    </source>
</reference>
<dbReference type="AlphaFoldDB" id="A0A8J3DYT7"/>
<evidence type="ECO:0000256" key="3">
    <source>
        <dbReference type="ARBA" id="ARBA00022980"/>
    </source>
</evidence>
<dbReference type="Gene3D" id="2.40.240.10">
    <property type="entry name" value="Ribosomal Protein L25, Chain P"/>
    <property type="match status" value="1"/>
</dbReference>
<evidence type="ECO:0000256" key="5">
    <source>
        <dbReference type="HAMAP-Rule" id="MF_01334"/>
    </source>
</evidence>
<keyword evidence="3 5" id="KW-0689">Ribosomal protein</keyword>
<dbReference type="CDD" id="cd00495">
    <property type="entry name" value="Ribosomal_L25_TL5_CTC"/>
    <property type="match status" value="1"/>
</dbReference>
<comment type="subunit">
    <text evidence="5">Part of the 50S ribosomal subunit; part of the 5S rRNA/L5/L18/L25 subcomplex. Contacts the 5S rRNA. Binds to the 5S rRNA independently of L5 and L18.</text>
</comment>
<organism evidence="9 10">
    <name type="scientific">Pullulanibacillus camelliae</name>
    <dbReference type="NCBI Taxonomy" id="1707096"/>
    <lineage>
        <taxon>Bacteria</taxon>
        <taxon>Bacillati</taxon>
        <taxon>Bacillota</taxon>
        <taxon>Bacilli</taxon>
        <taxon>Bacillales</taxon>
        <taxon>Sporolactobacillaceae</taxon>
        <taxon>Pullulanibacillus</taxon>
    </lineage>
</organism>
<dbReference type="Proteomes" id="UP000628775">
    <property type="component" value="Unassembled WGS sequence"/>
</dbReference>
<dbReference type="EMBL" id="BMIR01000025">
    <property type="protein sequence ID" value="GGE54019.1"/>
    <property type="molecule type" value="Genomic_DNA"/>
</dbReference>
<sequence length="208" mass="22539">MPAELNVKERDNSRHSITRNLRKSGKIPAVVYGKSVGNRGIVVDEGEMIRTFREVGRNGVITLQIDGQAFPAMVQDIQTDSLKGNILHLDFLEVDMKAKTDAVVPLHTVGEAVGQKEGGVVQHNVNEVTVSALPADIPTAIEIDISELKIGDVLKVKDIKHSGNYEIVDDGEEVMISITPPNKEPEVEETEAEAPSDAGDSAHQGEEE</sequence>
<dbReference type="NCBIfam" id="TIGR00731">
    <property type="entry name" value="bL25_bact_ctc"/>
    <property type="match status" value="1"/>
</dbReference>
<dbReference type="RefSeq" id="WP_188697973.1">
    <property type="nucleotide sequence ID" value="NZ_BMIR01000025.1"/>
</dbReference>
<comment type="caution">
    <text evidence="9">The sequence shown here is derived from an EMBL/GenBank/DDBJ whole genome shotgun (WGS) entry which is preliminary data.</text>
</comment>
<protein>
    <recommendedName>
        <fullName evidence="5">Large ribosomal subunit protein bL25</fullName>
    </recommendedName>
    <alternativeName>
        <fullName evidence="5">General stress protein CTC</fullName>
    </alternativeName>
</protein>
<name>A0A8J3DYT7_9BACL</name>
<gene>
    <name evidence="5 9" type="primary">rplY</name>
    <name evidence="5" type="synonym">ctc</name>
    <name evidence="9" type="ORF">GCM10011391_36160</name>
</gene>
<dbReference type="InterPro" id="IPR029751">
    <property type="entry name" value="Ribosomal_L25_dom"/>
</dbReference>
<dbReference type="GO" id="GO:0006412">
    <property type="term" value="P:translation"/>
    <property type="evidence" value="ECO:0007669"/>
    <property type="project" value="UniProtKB-UniRule"/>
</dbReference>
<dbReference type="InterPro" id="IPR020057">
    <property type="entry name" value="Ribosomal_bL25_b-dom"/>
</dbReference>
<dbReference type="NCBIfam" id="NF004133">
    <property type="entry name" value="PRK05618.2-4"/>
    <property type="match status" value="1"/>
</dbReference>
<evidence type="ECO:0000313" key="10">
    <source>
        <dbReference type="Proteomes" id="UP000628775"/>
    </source>
</evidence>
<comment type="similarity">
    <text evidence="5">Belongs to the bacterial ribosomal protein bL25 family. CTC subfamily.</text>
</comment>
<dbReference type="PANTHER" id="PTHR33284">
    <property type="entry name" value="RIBOSOMAL PROTEIN L25/GLN-TRNA SYNTHETASE, ANTI-CODON-BINDING DOMAIN-CONTAINING PROTEIN"/>
    <property type="match status" value="1"/>
</dbReference>
<keyword evidence="2 5" id="KW-0694">RNA-binding</keyword>
<dbReference type="PANTHER" id="PTHR33284:SF1">
    <property type="entry name" value="RIBOSOMAL PROTEIN L25_GLN-TRNA SYNTHETASE, ANTI-CODON-BINDING DOMAIN-CONTAINING PROTEIN"/>
    <property type="match status" value="1"/>
</dbReference>
<evidence type="ECO:0000256" key="6">
    <source>
        <dbReference type="SAM" id="MobiDB-lite"/>
    </source>
</evidence>
<evidence type="ECO:0000259" key="8">
    <source>
        <dbReference type="Pfam" id="PF14693"/>
    </source>
</evidence>
<dbReference type="GO" id="GO:0022625">
    <property type="term" value="C:cytosolic large ribosomal subunit"/>
    <property type="evidence" value="ECO:0007669"/>
    <property type="project" value="TreeGrafter"/>
</dbReference>
<dbReference type="InterPro" id="IPR011035">
    <property type="entry name" value="Ribosomal_bL25/Gln-tRNA_synth"/>
</dbReference>
<dbReference type="Pfam" id="PF01386">
    <property type="entry name" value="Ribosomal_L25p"/>
    <property type="match status" value="1"/>
</dbReference>
<keyword evidence="10" id="KW-1185">Reference proteome</keyword>
<dbReference type="Pfam" id="PF14693">
    <property type="entry name" value="Ribosomal_TL5_C"/>
    <property type="match status" value="1"/>
</dbReference>
<dbReference type="SUPFAM" id="SSF50715">
    <property type="entry name" value="Ribosomal protein L25-like"/>
    <property type="match status" value="1"/>
</dbReference>
<feature type="domain" description="Large ribosomal subunit protein bL25 beta" evidence="8">
    <location>
        <begin position="101"/>
        <end position="181"/>
    </location>
</feature>
<proteinExistence type="inferred from homology"/>
<dbReference type="InterPro" id="IPR001021">
    <property type="entry name" value="Ribosomal_bL25_long"/>
</dbReference>
<dbReference type="Gene3D" id="2.170.120.20">
    <property type="entry name" value="Ribosomal protein L25, beta domain"/>
    <property type="match status" value="1"/>
</dbReference>
<dbReference type="GO" id="GO:0008097">
    <property type="term" value="F:5S rRNA binding"/>
    <property type="evidence" value="ECO:0007669"/>
    <property type="project" value="InterPro"/>
</dbReference>
<evidence type="ECO:0000313" key="9">
    <source>
        <dbReference type="EMBL" id="GGE54019.1"/>
    </source>
</evidence>
<dbReference type="InterPro" id="IPR020056">
    <property type="entry name" value="Rbsml_bL25/Gln-tRNA_synth_N"/>
</dbReference>
<dbReference type="InterPro" id="IPR020930">
    <property type="entry name" value="Ribosomal_uL5_bac-type"/>
</dbReference>
<reference evidence="9" key="1">
    <citation type="journal article" date="2014" name="Int. J. Syst. Evol. Microbiol.">
        <title>Complete genome sequence of Corynebacterium casei LMG S-19264T (=DSM 44701T), isolated from a smear-ripened cheese.</title>
        <authorList>
            <consortium name="US DOE Joint Genome Institute (JGI-PGF)"/>
            <person name="Walter F."/>
            <person name="Albersmeier A."/>
            <person name="Kalinowski J."/>
            <person name="Ruckert C."/>
        </authorList>
    </citation>
    <scope>NUCLEOTIDE SEQUENCE</scope>
    <source>
        <strain evidence="9">CGMCC 1.15371</strain>
    </source>
</reference>
<evidence type="ECO:0000256" key="4">
    <source>
        <dbReference type="ARBA" id="ARBA00023274"/>
    </source>
</evidence>
<dbReference type="HAMAP" id="MF_01334">
    <property type="entry name" value="Ribosomal_bL25_CTC"/>
    <property type="match status" value="1"/>
</dbReference>
<evidence type="ECO:0000256" key="2">
    <source>
        <dbReference type="ARBA" id="ARBA00022884"/>
    </source>
</evidence>
<feature type="domain" description="Large ribosomal subunit protein bL25 L25" evidence="7">
    <location>
        <begin position="5"/>
        <end position="91"/>
    </location>
</feature>